<proteinExistence type="predicted"/>
<dbReference type="Pfam" id="PF19762">
    <property type="entry name" value="DUF6249"/>
    <property type="match status" value="1"/>
</dbReference>
<dbReference type="EMBL" id="VVYF01000013">
    <property type="protein sequence ID" value="KAA5490818.1"/>
    <property type="molecule type" value="Genomic_DNA"/>
</dbReference>
<organism evidence="3 6">
    <name type="scientific">Bacteroides caccae</name>
    <dbReference type="NCBI Taxonomy" id="47678"/>
    <lineage>
        <taxon>Bacteria</taxon>
        <taxon>Pseudomonadati</taxon>
        <taxon>Bacteroidota</taxon>
        <taxon>Bacteroidia</taxon>
        <taxon>Bacteroidales</taxon>
        <taxon>Bacteroidaceae</taxon>
        <taxon>Bacteroides</taxon>
    </lineage>
</organism>
<dbReference type="Proteomes" id="UP000095725">
    <property type="component" value="Unassembled WGS sequence"/>
</dbReference>
<dbReference type="EMBL" id="CZBL01000003">
    <property type="protein sequence ID" value="CUP77036.1"/>
    <property type="molecule type" value="Genomic_DNA"/>
</dbReference>
<protein>
    <recommendedName>
        <fullName evidence="2">DUF6249 domain-containing protein</fullName>
    </recommendedName>
</protein>
<dbReference type="EMBL" id="VVYJ01000016">
    <property type="protein sequence ID" value="KAA5472113.1"/>
    <property type="molecule type" value="Genomic_DNA"/>
</dbReference>
<evidence type="ECO:0000256" key="1">
    <source>
        <dbReference type="SAM" id="Phobius"/>
    </source>
</evidence>
<dbReference type="Proteomes" id="UP000491168">
    <property type="component" value="Unassembled WGS sequence"/>
</dbReference>
<keyword evidence="1" id="KW-1133">Transmembrane helix</keyword>
<feature type="transmembrane region" description="Helical" evidence="1">
    <location>
        <begin position="69"/>
        <end position="91"/>
    </location>
</feature>
<sequence>MMDFILVPLVVGIITLGIYKLFELFVCKKERIIMIEKLGDKFNMGDISGKFSFNVNYSRSRFSFSALKSGCLMIGIGLGLLIAFFICSFAFPNYSTSRETAWHVEQQASLVYGACVLFFGGIGLISAFLIEMHIHKQEKES</sequence>
<evidence type="ECO:0000259" key="2">
    <source>
        <dbReference type="Pfam" id="PF19762"/>
    </source>
</evidence>
<evidence type="ECO:0000313" key="3">
    <source>
        <dbReference type="EMBL" id="CUP77036.1"/>
    </source>
</evidence>
<feature type="domain" description="DUF6249" evidence="2">
    <location>
        <begin position="10"/>
        <end position="131"/>
    </location>
</feature>
<feature type="transmembrane region" description="Helical" evidence="1">
    <location>
        <begin position="111"/>
        <end position="130"/>
    </location>
</feature>
<evidence type="ECO:0000313" key="7">
    <source>
        <dbReference type="Proteomes" id="UP000427825"/>
    </source>
</evidence>
<gene>
    <name evidence="3" type="ORF">ERS852558_00927</name>
    <name evidence="5" type="ORF">F2Y35_13710</name>
    <name evidence="4" type="ORF">F2Y39_20360</name>
</gene>
<evidence type="ECO:0000313" key="8">
    <source>
        <dbReference type="Proteomes" id="UP000491168"/>
    </source>
</evidence>
<reference evidence="7 8" key="2">
    <citation type="journal article" date="2019" name="Nat. Med.">
        <title>A library of human gut bacterial isolates paired with longitudinal multiomics data enables mechanistic microbiome research.</title>
        <authorList>
            <person name="Poyet M."/>
            <person name="Groussin M."/>
            <person name="Gibbons S.M."/>
            <person name="Avila-Pacheco J."/>
            <person name="Jiang X."/>
            <person name="Kearney S.M."/>
            <person name="Perrotta A.R."/>
            <person name="Berdy B."/>
            <person name="Zhao S."/>
            <person name="Lieberman T.D."/>
            <person name="Swanson P.K."/>
            <person name="Smith M."/>
            <person name="Roesemann S."/>
            <person name="Alexander J.E."/>
            <person name="Rich S.A."/>
            <person name="Livny J."/>
            <person name="Vlamakis H."/>
            <person name="Clish C."/>
            <person name="Bullock K."/>
            <person name="Deik A."/>
            <person name="Scott J."/>
            <person name="Pierce K.A."/>
            <person name="Xavier R.J."/>
            <person name="Alm E.J."/>
        </authorList>
    </citation>
    <scope>NUCLEOTIDE SEQUENCE [LARGE SCALE GENOMIC DNA]</scope>
    <source>
        <strain evidence="5 8">BIOML-A21</strain>
        <strain evidence="4 7">BIOML-A25</strain>
    </source>
</reference>
<evidence type="ECO:0000313" key="4">
    <source>
        <dbReference type="EMBL" id="KAA5472113.1"/>
    </source>
</evidence>
<dbReference type="AlphaFoldDB" id="A0A174QZ60"/>
<name>A0A174QZ60_9BACE</name>
<dbReference type="RefSeq" id="WP_122336709.1">
    <property type="nucleotide sequence ID" value="NZ_CAXSSI010000029.1"/>
</dbReference>
<keyword evidence="1" id="KW-0472">Membrane</keyword>
<reference evidence="3 6" key="1">
    <citation type="submission" date="2015-09" db="EMBL/GenBank/DDBJ databases">
        <authorList>
            <consortium name="Pathogen Informatics"/>
        </authorList>
    </citation>
    <scope>NUCLEOTIDE SEQUENCE [LARGE SCALE GENOMIC DNA]</scope>
    <source>
        <strain evidence="3 6">2789STDY5834946</strain>
    </source>
</reference>
<keyword evidence="1" id="KW-0812">Transmembrane</keyword>
<evidence type="ECO:0000313" key="6">
    <source>
        <dbReference type="Proteomes" id="UP000095725"/>
    </source>
</evidence>
<dbReference type="Proteomes" id="UP000427825">
    <property type="component" value="Unassembled WGS sequence"/>
</dbReference>
<feature type="transmembrane region" description="Helical" evidence="1">
    <location>
        <begin position="6"/>
        <end position="27"/>
    </location>
</feature>
<evidence type="ECO:0000313" key="5">
    <source>
        <dbReference type="EMBL" id="KAA5490818.1"/>
    </source>
</evidence>
<dbReference type="InterPro" id="IPR046216">
    <property type="entry name" value="DUF6249"/>
</dbReference>
<accession>A0A174QZ60</accession>